<dbReference type="GO" id="GO:0009277">
    <property type="term" value="C:fungal-type cell wall"/>
    <property type="evidence" value="ECO:0007669"/>
    <property type="project" value="TreeGrafter"/>
</dbReference>
<dbReference type="RefSeq" id="XP_028481261.1">
    <property type="nucleotide sequence ID" value="XM_028625232.1"/>
</dbReference>
<evidence type="ECO:0000256" key="3">
    <source>
        <dbReference type="ARBA" id="ARBA00022801"/>
    </source>
</evidence>
<evidence type="ECO:0000256" key="5">
    <source>
        <dbReference type="PIRSR" id="PIRSR000894-1"/>
    </source>
</evidence>
<dbReference type="STRING" id="264951.A0A443HIM9"/>
<feature type="disulfide bond" evidence="6">
    <location>
        <begin position="72"/>
        <end position="387"/>
    </location>
</feature>
<dbReference type="PANTHER" id="PTHR20963">
    <property type="entry name" value="MULTIPLE INOSITOL POLYPHOSPHATE PHOSPHATASE-RELATED"/>
    <property type="match status" value="1"/>
</dbReference>
<dbReference type="Pfam" id="PF00328">
    <property type="entry name" value="His_Phos_2"/>
    <property type="match status" value="1"/>
</dbReference>
<protein>
    <recommendedName>
        <fullName evidence="2">3-phytase</fullName>
        <ecNumber evidence="2">3.1.3.8</ecNumber>
    </recommendedName>
</protein>
<dbReference type="CDD" id="cd07061">
    <property type="entry name" value="HP_HAP_like"/>
    <property type="match status" value="1"/>
</dbReference>
<evidence type="ECO:0000256" key="4">
    <source>
        <dbReference type="ARBA" id="ARBA00023180"/>
    </source>
</evidence>
<keyword evidence="7" id="KW-0732">Signal</keyword>
<dbReference type="PROSITE" id="PS00616">
    <property type="entry name" value="HIS_ACID_PHOSPHAT_1"/>
    <property type="match status" value="1"/>
</dbReference>
<keyword evidence="4" id="KW-0325">Glycoprotein</keyword>
<dbReference type="SUPFAM" id="SSF53254">
    <property type="entry name" value="Phosphoglycerate mutase-like"/>
    <property type="match status" value="1"/>
</dbReference>
<keyword evidence="3" id="KW-0378">Hydrolase</keyword>
<dbReference type="GeneID" id="39594509"/>
<feature type="disulfide bond" evidence="6">
    <location>
        <begin position="413"/>
        <end position="421"/>
    </location>
</feature>
<comment type="similarity">
    <text evidence="1">Belongs to the histidine acid phosphatase family.</text>
</comment>
<dbReference type="Gene3D" id="3.40.50.1240">
    <property type="entry name" value="Phosphoglycerate mutase-like"/>
    <property type="match status" value="3"/>
</dbReference>
<dbReference type="InterPro" id="IPR000560">
    <property type="entry name" value="His_Pase_clade-2"/>
</dbReference>
<feature type="active site" description="Proton donor" evidence="5">
    <location>
        <position position="338"/>
    </location>
</feature>
<sequence length="479" mass="52983">MVRFDSAAALLLCSAVGTSALSHGAANPRSYAEKQFSQHFEDGYSVLKHYGGNGPYSQRVSYGIERDTPSGCAVDQVISIMRHGERYPSSGAGATFEQTLAKIYSANITNWQGDLAFLDHWTYYVPNKCYYEAETWTGPYAGLLTAFRRGAEYRERYGHLWDGQSIVPIFTSGYERVIETARKFGEGFFGYNYTQSAALNIISEDASQGADSLTPTCAKDNDQNTCNALTNLLPQFYVAAERINSQNPGLKINATDVYNLMQMAAFELNARAFSDWINVFTLDEWVSFGYTQDLYYYYCAGPGDKNMNAVGAVYLNASLALLNEGPSSGTMFFNFAHDTNITPIIGALGILLPNEDLPLDHIPFGNPWSIGNIVPMQGHLTIERLTCNKTALSSQGTYVRLVLNEAVVPFNSCQSGPGYSCPLANFTSTLKDSLPNYTKTCQVPSSYPQYLNFWWKYNTTTTLNYQDGPIGCHESTTLS</sequence>
<feature type="chain" id="PRO_5019003374" description="3-phytase" evidence="7">
    <location>
        <begin position="21"/>
        <end position="479"/>
    </location>
</feature>
<evidence type="ECO:0000256" key="6">
    <source>
        <dbReference type="PIRSR" id="PIRSR000894-2"/>
    </source>
</evidence>
<organism evidence="8 9">
    <name type="scientific">Byssochlamys spectabilis</name>
    <name type="common">Paecilomyces variotii</name>
    <dbReference type="NCBI Taxonomy" id="264951"/>
    <lineage>
        <taxon>Eukaryota</taxon>
        <taxon>Fungi</taxon>
        <taxon>Dikarya</taxon>
        <taxon>Ascomycota</taxon>
        <taxon>Pezizomycotina</taxon>
        <taxon>Eurotiomycetes</taxon>
        <taxon>Eurotiomycetidae</taxon>
        <taxon>Eurotiales</taxon>
        <taxon>Thermoascaceae</taxon>
        <taxon>Paecilomyces</taxon>
    </lineage>
</organism>
<dbReference type="GO" id="GO:0016158">
    <property type="term" value="F:inositol hexakisphosphate 3-phosphatase activity"/>
    <property type="evidence" value="ECO:0007669"/>
    <property type="project" value="UniProtKB-EC"/>
</dbReference>
<dbReference type="Proteomes" id="UP000283841">
    <property type="component" value="Unassembled WGS sequence"/>
</dbReference>
<keyword evidence="9" id="KW-1185">Reference proteome</keyword>
<dbReference type="EC" id="3.1.3.8" evidence="2"/>
<dbReference type="PIRSF" id="PIRSF000894">
    <property type="entry name" value="Acid_phosphatase"/>
    <property type="match status" value="1"/>
</dbReference>
<gene>
    <name evidence="8" type="ORF">C8Q69DRAFT_122977</name>
</gene>
<dbReference type="EMBL" id="RCNU01000018">
    <property type="protein sequence ID" value="RWQ91616.1"/>
    <property type="molecule type" value="Genomic_DNA"/>
</dbReference>
<dbReference type="AlphaFoldDB" id="A0A443HIM9"/>
<dbReference type="InterPro" id="IPR029033">
    <property type="entry name" value="His_PPase_superfam"/>
</dbReference>
<evidence type="ECO:0000313" key="8">
    <source>
        <dbReference type="EMBL" id="RWQ91616.1"/>
    </source>
</evidence>
<feature type="signal peptide" evidence="7">
    <location>
        <begin position="1"/>
        <end position="20"/>
    </location>
</feature>
<dbReference type="InterPro" id="IPR033379">
    <property type="entry name" value="Acid_Pase_AS"/>
</dbReference>
<dbReference type="InterPro" id="IPR016274">
    <property type="entry name" value="Histidine_acid_Pase_euk"/>
</dbReference>
<proteinExistence type="inferred from homology"/>
<evidence type="ECO:0000256" key="7">
    <source>
        <dbReference type="SAM" id="SignalP"/>
    </source>
</evidence>
<accession>A0A443HIM9</accession>
<evidence type="ECO:0000313" key="9">
    <source>
        <dbReference type="Proteomes" id="UP000283841"/>
    </source>
</evidence>
<feature type="active site" description="Nucleophile" evidence="5">
    <location>
        <position position="83"/>
    </location>
</feature>
<name>A0A443HIM9_BYSSP</name>
<keyword evidence="6" id="KW-1015">Disulfide bond</keyword>
<evidence type="ECO:0000256" key="2">
    <source>
        <dbReference type="ARBA" id="ARBA00012632"/>
    </source>
</evidence>
<dbReference type="PROSITE" id="PS00778">
    <property type="entry name" value="HIS_ACID_PHOSPHAT_2"/>
    <property type="match status" value="1"/>
</dbReference>
<evidence type="ECO:0000256" key="1">
    <source>
        <dbReference type="ARBA" id="ARBA00005375"/>
    </source>
</evidence>
<dbReference type="PANTHER" id="PTHR20963:SF18">
    <property type="entry name" value="ACID PHOSPHATASE PHO11-RELATED"/>
    <property type="match status" value="1"/>
</dbReference>
<reference evidence="8 9" key="1">
    <citation type="journal article" date="2018" name="Front. Microbiol.">
        <title>Genomic and genetic insights into a cosmopolitan fungus, Paecilomyces variotii (Eurotiales).</title>
        <authorList>
            <person name="Urquhart A.S."/>
            <person name="Mondo S.J."/>
            <person name="Makela M.R."/>
            <person name="Hane J.K."/>
            <person name="Wiebenga A."/>
            <person name="He G."/>
            <person name="Mihaltcheva S."/>
            <person name="Pangilinan J."/>
            <person name="Lipzen A."/>
            <person name="Barry K."/>
            <person name="de Vries R.P."/>
            <person name="Grigoriev I.V."/>
            <person name="Idnurm A."/>
        </authorList>
    </citation>
    <scope>NUCLEOTIDE SEQUENCE [LARGE SCALE GENOMIC DNA]</scope>
    <source>
        <strain evidence="8 9">CBS 101075</strain>
    </source>
</reference>
<dbReference type="VEuPathDB" id="FungiDB:C8Q69DRAFT_122977"/>
<comment type="caution">
    <text evidence="8">The sequence shown here is derived from an EMBL/GenBank/DDBJ whole genome shotgun (WGS) entry which is preliminary data.</text>
</comment>
<dbReference type="GO" id="GO:0003993">
    <property type="term" value="F:acid phosphatase activity"/>
    <property type="evidence" value="ECO:0007669"/>
    <property type="project" value="TreeGrafter"/>
</dbReference>